<evidence type="ECO:0000259" key="8">
    <source>
        <dbReference type="SMART" id="SM00738"/>
    </source>
</evidence>
<dbReference type="Gene3D" id="2.30.30.30">
    <property type="match status" value="1"/>
</dbReference>
<dbReference type="SMART" id="SM00739">
    <property type="entry name" value="KOW"/>
    <property type="match status" value="1"/>
</dbReference>
<dbReference type="InterPro" id="IPR006645">
    <property type="entry name" value="NGN-like_dom"/>
</dbReference>
<dbReference type="HAMAP" id="MF_00948">
    <property type="entry name" value="NusG"/>
    <property type="match status" value="1"/>
</dbReference>
<dbReference type="GO" id="GO:0006354">
    <property type="term" value="P:DNA-templated transcription elongation"/>
    <property type="evidence" value="ECO:0007669"/>
    <property type="project" value="UniProtKB-UniRule"/>
</dbReference>
<dbReference type="PATRIC" id="fig|1619100.3.peg.426"/>
<dbReference type="InterPro" id="IPR005824">
    <property type="entry name" value="KOW"/>
</dbReference>
<gene>
    <name evidence="5" type="primary">nusG</name>
    <name evidence="10" type="ORF">UT34_C0001G0419</name>
</gene>
<dbReference type="InterPro" id="IPR036735">
    <property type="entry name" value="NGN_dom_sf"/>
</dbReference>
<dbReference type="GO" id="GO:0032784">
    <property type="term" value="P:regulation of DNA-templated transcription elongation"/>
    <property type="evidence" value="ECO:0007669"/>
    <property type="project" value="InterPro"/>
</dbReference>
<comment type="similarity">
    <text evidence="5 7">Belongs to the NusG family.</text>
</comment>
<dbReference type="PANTHER" id="PTHR30265:SF2">
    <property type="entry name" value="TRANSCRIPTION TERMINATION_ANTITERMINATION PROTEIN NUSG"/>
    <property type="match status" value="1"/>
</dbReference>
<dbReference type="Proteomes" id="UP000034799">
    <property type="component" value="Unassembled WGS sequence"/>
</dbReference>
<dbReference type="NCBIfam" id="TIGR00922">
    <property type="entry name" value="nusG"/>
    <property type="match status" value="1"/>
</dbReference>
<dbReference type="InterPro" id="IPR043425">
    <property type="entry name" value="NusG-like"/>
</dbReference>
<reference evidence="10 11" key="1">
    <citation type="journal article" date="2015" name="Nature">
        <title>rRNA introns, odd ribosomes, and small enigmatic genomes across a large radiation of phyla.</title>
        <authorList>
            <person name="Brown C.T."/>
            <person name="Hug L.A."/>
            <person name="Thomas B.C."/>
            <person name="Sharon I."/>
            <person name="Castelle C.J."/>
            <person name="Singh A."/>
            <person name="Wilkins M.J."/>
            <person name="Williams K.H."/>
            <person name="Banfield J.F."/>
        </authorList>
    </citation>
    <scope>NUCLEOTIDE SEQUENCE [LARGE SCALE GENOMIC DNA]</scope>
</reference>
<dbReference type="InterPro" id="IPR014722">
    <property type="entry name" value="Rib_uL2_dom2"/>
</dbReference>
<evidence type="ECO:0000256" key="4">
    <source>
        <dbReference type="ARBA" id="ARBA00023163"/>
    </source>
</evidence>
<dbReference type="Gene3D" id="3.30.70.940">
    <property type="entry name" value="NusG, N-terminal domain"/>
    <property type="match status" value="1"/>
</dbReference>
<evidence type="ECO:0000256" key="5">
    <source>
        <dbReference type="HAMAP-Rule" id="MF_00948"/>
    </source>
</evidence>
<sequence>MAKKVKIENPNLKWYVLNVQSGHENSIAKAIQQRVEATGSESKISEILIPTQKKIVVKGGKQHIKEERIFPGYVLIKMDLSDETWSLIANTEGVKGFVKVDKFPRPLPENEVKAIMKFMEVEQPSYQTSFSVGEAVKITEGAFADFIGSVQRIDESKGKITVSISFLGREAPVELDFSQVSKIK</sequence>
<dbReference type="InterPro" id="IPR047050">
    <property type="entry name" value="NGN"/>
</dbReference>
<dbReference type="AlphaFoldDB" id="A0A0G0MQS2"/>
<keyword evidence="2 5" id="KW-0889">Transcription antitermination</keyword>
<dbReference type="GO" id="GO:0006353">
    <property type="term" value="P:DNA-templated transcription termination"/>
    <property type="evidence" value="ECO:0007669"/>
    <property type="project" value="UniProtKB-UniRule"/>
</dbReference>
<accession>A0A0G0MQS2</accession>
<dbReference type="SUPFAM" id="SSF50104">
    <property type="entry name" value="Translation proteins SH3-like domain"/>
    <property type="match status" value="1"/>
</dbReference>
<dbReference type="InterPro" id="IPR008991">
    <property type="entry name" value="Translation_prot_SH3-like_sf"/>
</dbReference>
<keyword evidence="1 5" id="KW-0806">Transcription termination</keyword>
<dbReference type="Pfam" id="PF00467">
    <property type="entry name" value="KOW"/>
    <property type="match status" value="1"/>
</dbReference>
<proteinExistence type="inferred from homology"/>
<dbReference type="GO" id="GO:0005829">
    <property type="term" value="C:cytosol"/>
    <property type="evidence" value="ECO:0007669"/>
    <property type="project" value="TreeGrafter"/>
</dbReference>
<dbReference type="SMART" id="SM00738">
    <property type="entry name" value="NGN"/>
    <property type="match status" value="1"/>
</dbReference>
<evidence type="ECO:0000256" key="2">
    <source>
        <dbReference type="ARBA" id="ARBA00022814"/>
    </source>
</evidence>
<dbReference type="GO" id="GO:0031564">
    <property type="term" value="P:transcription antitermination"/>
    <property type="evidence" value="ECO:0007669"/>
    <property type="project" value="UniProtKB-UniRule"/>
</dbReference>
<dbReference type="CDD" id="cd06091">
    <property type="entry name" value="KOW_NusG"/>
    <property type="match status" value="1"/>
</dbReference>
<dbReference type="SUPFAM" id="SSF82679">
    <property type="entry name" value="N-utilization substance G protein NusG, N-terminal domain"/>
    <property type="match status" value="1"/>
</dbReference>
<dbReference type="PANTHER" id="PTHR30265">
    <property type="entry name" value="RHO-INTERACTING TRANSCRIPTION TERMINATION FACTOR NUSG"/>
    <property type="match status" value="1"/>
</dbReference>
<evidence type="ECO:0000313" key="11">
    <source>
        <dbReference type="Proteomes" id="UP000034799"/>
    </source>
</evidence>
<organism evidence="10 11">
    <name type="scientific">candidate division WS6 bacterium GW2011_GWF2_39_15</name>
    <dbReference type="NCBI Taxonomy" id="1619100"/>
    <lineage>
        <taxon>Bacteria</taxon>
        <taxon>Candidatus Dojkabacteria</taxon>
    </lineage>
</organism>
<comment type="function">
    <text evidence="5 7">Participates in transcription elongation, termination and antitermination.</text>
</comment>
<dbReference type="PRINTS" id="PR00338">
    <property type="entry name" value="NUSGTNSCPFCT"/>
</dbReference>
<dbReference type="STRING" id="1619100.UT34_C0001G0419"/>
<comment type="caution">
    <text evidence="10">The sequence shown here is derived from an EMBL/GenBank/DDBJ whole genome shotgun (WGS) entry which is preliminary data.</text>
</comment>
<dbReference type="InterPro" id="IPR001062">
    <property type="entry name" value="Transcrpt_antiterm_NusG"/>
</dbReference>
<evidence type="ECO:0000256" key="3">
    <source>
        <dbReference type="ARBA" id="ARBA00023015"/>
    </source>
</evidence>
<evidence type="ECO:0000256" key="1">
    <source>
        <dbReference type="ARBA" id="ARBA00022472"/>
    </source>
</evidence>
<protein>
    <recommendedName>
        <fullName evidence="5 6">Transcription termination/antitermination protein NusG</fullName>
    </recommendedName>
</protein>
<dbReference type="CDD" id="cd09891">
    <property type="entry name" value="NGN_Bact_1"/>
    <property type="match status" value="1"/>
</dbReference>
<keyword evidence="4 5" id="KW-0804">Transcription</keyword>
<evidence type="ECO:0000259" key="9">
    <source>
        <dbReference type="SMART" id="SM00739"/>
    </source>
</evidence>
<feature type="domain" description="NusG-like N-terminal" evidence="8">
    <location>
        <begin position="11"/>
        <end position="119"/>
    </location>
</feature>
<name>A0A0G0MQS2_9BACT</name>
<keyword evidence="3 5" id="KW-0805">Transcription regulation</keyword>
<evidence type="ECO:0000313" key="10">
    <source>
        <dbReference type="EMBL" id="KKR06379.1"/>
    </source>
</evidence>
<evidence type="ECO:0000256" key="6">
    <source>
        <dbReference type="NCBIfam" id="TIGR00922"/>
    </source>
</evidence>
<dbReference type="EMBL" id="LBWK01000001">
    <property type="protein sequence ID" value="KKR06379.1"/>
    <property type="molecule type" value="Genomic_DNA"/>
</dbReference>
<feature type="domain" description="KOW" evidence="9">
    <location>
        <begin position="129"/>
        <end position="156"/>
    </location>
</feature>
<dbReference type="Pfam" id="PF02357">
    <property type="entry name" value="NusG"/>
    <property type="match status" value="1"/>
</dbReference>
<evidence type="ECO:0000256" key="7">
    <source>
        <dbReference type="RuleBase" id="RU000538"/>
    </source>
</evidence>